<dbReference type="Pfam" id="PF09397">
    <property type="entry name" value="FtsK_gamma"/>
    <property type="match status" value="1"/>
</dbReference>
<evidence type="ECO:0000313" key="19">
    <source>
        <dbReference type="EMBL" id="UJS23043.1"/>
    </source>
</evidence>
<sequence length="855" mass="91379">MAKVILNQKKRLGLQQASVIIFMGIAAVILLALLSYSPLDPGPFHHNTRIGPCDNLAGCKGAWMADFLLGLLGYLAYALPLVLVVMGLTAFRIGPHMKNPNNPVGGINDIITSAGALFALLSGAGLAHLLFLAPPEGIGGGMLGQAVAKVFTGTFLGFFGSILFLLSLFLGSITVVADISWAQVTEKVGDWMLQVFDKLQGMEQAKADGDAAAANKGGVLGRFSEVMNRSKGYLQGGSGALDKASGWMNRTVGGVGDVLSPKRGEPNLGDGVDLSDIHAPFRDEPRLDVPDFSNLGRDKQSAAAADVSVAAPAAVVSESETTPAKAKTGDAGGIRDVAASLPPLKAGKGHSLILPRLTLLNPPPRERVTQPKERLNELATKLIEALGHYGIKDDTKKLPKVVSTDPGPVITRFELELPEGTKASKISGLASDLARNMCVSSVRVVEVIPGRPTIGIEIPNDRRDVVTMSEMLASAVYKKNPSPLTLALGKDIAGHPIVADLGRMPHLLVAGTTGSGKSVFINAVLMSLLYKATPAEVRMIMIDPKMLELSSYEDIPHLLAPVVTDMKHAANALRWCVAEMERRYLLMSKLKVRNIAGFNEKIIDARARGEVILDPLFDPLKSVDGHPQPLETLPYIVVIVDEFADMMMVVGKKVEELIARLAQKARASGIHLILATQRPSVDVITGLIKANIPTRIAFQVSTKIDSRTILDQGGAEQLLGYGDMLYMPPGTSLPQRVHGALVTDREVEDVANYLKLQGEPDYIDDVLADNTSASDAVPGLEPLTEREGESDPLYDEAVAVVIESRRASISYLQRRLKVGYNRAARMIEDMESAGVVSPVLSNGSRDVLVAAPPKD</sequence>
<dbReference type="InterPro" id="IPR050206">
    <property type="entry name" value="FtsK/SpoIIIE/SftA"/>
</dbReference>
<evidence type="ECO:0000256" key="3">
    <source>
        <dbReference type="ARBA" id="ARBA00020887"/>
    </source>
</evidence>
<dbReference type="SUPFAM" id="SSF52540">
    <property type="entry name" value="P-loop containing nucleoside triphosphate hydrolases"/>
    <property type="match status" value="1"/>
</dbReference>
<feature type="binding site" evidence="16">
    <location>
        <begin position="511"/>
        <end position="518"/>
    </location>
    <ligand>
        <name>ATP</name>
        <dbReference type="ChEBI" id="CHEBI:30616"/>
    </ligand>
</feature>
<evidence type="ECO:0000259" key="18">
    <source>
        <dbReference type="PROSITE" id="PS50901"/>
    </source>
</evidence>
<dbReference type="PANTHER" id="PTHR22683:SF41">
    <property type="entry name" value="DNA TRANSLOCASE FTSK"/>
    <property type="match status" value="1"/>
</dbReference>
<dbReference type="CDD" id="cd01127">
    <property type="entry name" value="TrwB_TraG_TraD_VirD4"/>
    <property type="match status" value="1"/>
</dbReference>
<dbReference type="InterPro" id="IPR036390">
    <property type="entry name" value="WH_DNA-bd_sf"/>
</dbReference>
<keyword evidence="4" id="KW-1003">Cell membrane</keyword>
<feature type="transmembrane region" description="Helical" evidence="17">
    <location>
        <begin position="71"/>
        <end position="91"/>
    </location>
</feature>
<dbReference type="Gene3D" id="1.10.10.10">
    <property type="entry name" value="Winged helix-like DNA-binding domain superfamily/Winged helix DNA-binding domain"/>
    <property type="match status" value="1"/>
</dbReference>
<evidence type="ECO:0000256" key="7">
    <source>
        <dbReference type="ARBA" id="ARBA00022741"/>
    </source>
</evidence>
<proteinExistence type="inferred from homology"/>
<evidence type="ECO:0000256" key="12">
    <source>
        <dbReference type="ARBA" id="ARBA00023136"/>
    </source>
</evidence>
<feature type="transmembrane region" description="Helical" evidence="17">
    <location>
        <begin position="111"/>
        <end position="133"/>
    </location>
</feature>
<dbReference type="InterPro" id="IPR002543">
    <property type="entry name" value="FtsK_dom"/>
</dbReference>
<dbReference type="SUPFAM" id="SSF46785">
    <property type="entry name" value="Winged helix' DNA-binding domain"/>
    <property type="match status" value="1"/>
</dbReference>
<feature type="transmembrane region" description="Helical" evidence="17">
    <location>
        <begin position="153"/>
        <end position="177"/>
    </location>
</feature>
<dbReference type="SMART" id="SM00382">
    <property type="entry name" value="AAA"/>
    <property type="match status" value="1"/>
</dbReference>
<evidence type="ECO:0000256" key="6">
    <source>
        <dbReference type="ARBA" id="ARBA00022692"/>
    </source>
</evidence>
<dbReference type="InterPro" id="IPR018541">
    <property type="entry name" value="Ftsk_gamma"/>
</dbReference>
<organism evidence="19 20">
    <name type="scientific">Thiothrix winogradskyi</name>
    <dbReference type="NCBI Taxonomy" id="96472"/>
    <lineage>
        <taxon>Bacteria</taxon>
        <taxon>Pseudomonadati</taxon>
        <taxon>Pseudomonadota</taxon>
        <taxon>Gammaproteobacteria</taxon>
        <taxon>Thiotrichales</taxon>
        <taxon>Thiotrichaceae</taxon>
        <taxon>Thiothrix</taxon>
    </lineage>
</organism>
<evidence type="ECO:0000256" key="16">
    <source>
        <dbReference type="PROSITE-ProRule" id="PRU00289"/>
    </source>
</evidence>
<dbReference type="Gene3D" id="3.40.50.300">
    <property type="entry name" value="P-loop containing nucleotide triphosphate hydrolases"/>
    <property type="match status" value="1"/>
</dbReference>
<dbReference type="Pfam" id="PF01580">
    <property type="entry name" value="FtsK_SpoIIIE"/>
    <property type="match status" value="1"/>
</dbReference>
<keyword evidence="7 16" id="KW-0547">Nucleotide-binding</keyword>
<dbReference type="InterPro" id="IPR025199">
    <property type="entry name" value="FtsK_4TM"/>
</dbReference>
<evidence type="ECO:0000256" key="14">
    <source>
        <dbReference type="ARBA" id="ARBA00024784"/>
    </source>
</evidence>
<dbReference type="InterPro" id="IPR003593">
    <property type="entry name" value="AAA+_ATPase"/>
</dbReference>
<reference evidence="19" key="1">
    <citation type="journal article" date="2022" name="Microorganisms">
        <title>Two New Species of Filamentous Sulfur Bacteria of the Genus Thiothrix, Thiothrix winogradskyi sp. nov. and 'Candidatus Thiothrix sulfatifontis' sp. nov.</title>
        <authorList>
            <person name="Ravin N.V."/>
            <person name="Rossetti S."/>
            <person name="Beletsky A.V."/>
            <person name="Kadnikov V.V."/>
            <person name="Rudenko T.S."/>
            <person name="Smolyakov D.D."/>
            <person name="Moskvitina M.I."/>
            <person name="Gureeva M.V."/>
            <person name="Mardanov A.V."/>
            <person name="Grabovich M.Y."/>
        </authorList>
    </citation>
    <scope>NUCLEOTIDE SEQUENCE</scope>
    <source>
        <strain evidence="19">CT3</strain>
    </source>
</reference>
<evidence type="ECO:0000256" key="1">
    <source>
        <dbReference type="ARBA" id="ARBA00004651"/>
    </source>
</evidence>
<keyword evidence="11" id="KW-0238">DNA-binding</keyword>
<gene>
    <name evidence="19" type="ORF">L2Y54_13960</name>
</gene>
<evidence type="ECO:0000256" key="15">
    <source>
        <dbReference type="ARBA" id="ARBA00025923"/>
    </source>
</evidence>
<keyword evidence="20" id="KW-1185">Reference proteome</keyword>
<dbReference type="InterPro" id="IPR036388">
    <property type="entry name" value="WH-like_DNA-bd_sf"/>
</dbReference>
<comment type="subunit">
    <text evidence="15">Homohexamer. Forms a ring that surrounds DNA.</text>
</comment>
<evidence type="ECO:0000256" key="17">
    <source>
        <dbReference type="SAM" id="Phobius"/>
    </source>
</evidence>
<evidence type="ECO:0000256" key="8">
    <source>
        <dbReference type="ARBA" id="ARBA00022829"/>
    </source>
</evidence>
<dbReference type="Pfam" id="PF13491">
    <property type="entry name" value="FtsK_4TM"/>
    <property type="match status" value="1"/>
</dbReference>
<keyword evidence="6 17" id="KW-0812">Transmembrane</keyword>
<keyword evidence="9 16" id="KW-0067">ATP-binding</keyword>
<dbReference type="RefSeq" id="WP_236496885.1">
    <property type="nucleotide sequence ID" value="NZ_CP091244.1"/>
</dbReference>
<dbReference type="PANTHER" id="PTHR22683">
    <property type="entry name" value="SPORULATION PROTEIN RELATED"/>
    <property type="match status" value="1"/>
</dbReference>
<comment type="subcellular location">
    <subcellularLocation>
        <location evidence="1">Cell membrane</location>
        <topology evidence="1">Multi-pass membrane protein</topology>
    </subcellularLocation>
</comment>
<comment type="function">
    <text evidence="14">Essential cell division protein that coordinates cell division and chromosome segregation. The N-terminus is involved in assembly of the cell-division machinery. The C-terminus functions as a DNA motor that moves dsDNA in an ATP-dependent manner towards the dif recombination site, which is located within the replication terminus region. Translocation stops specifically at Xer-dif sites, where FtsK interacts with the Xer recombinase, allowing activation of chromosome unlinking by recombination. FtsK orienting polar sequences (KOPS) guide the direction of DNA translocation. FtsK can remove proteins from DNA as it translocates, but translocation stops specifically at XerCD-dif site, thereby preventing removal of XerC and XerD from dif.</text>
</comment>
<protein>
    <recommendedName>
        <fullName evidence="3">DNA translocase FtsK</fullName>
    </recommendedName>
</protein>
<accession>A0ABY3SV52</accession>
<dbReference type="PROSITE" id="PS50901">
    <property type="entry name" value="FTSK"/>
    <property type="match status" value="1"/>
</dbReference>
<keyword evidence="8" id="KW-0159">Chromosome partition</keyword>
<evidence type="ECO:0000256" key="5">
    <source>
        <dbReference type="ARBA" id="ARBA00022618"/>
    </source>
</evidence>
<evidence type="ECO:0000256" key="2">
    <source>
        <dbReference type="ARBA" id="ARBA00006474"/>
    </source>
</evidence>
<keyword evidence="10 17" id="KW-1133">Transmembrane helix</keyword>
<evidence type="ECO:0000256" key="11">
    <source>
        <dbReference type="ARBA" id="ARBA00023125"/>
    </source>
</evidence>
<evidence type="ECO:0000256" key="10">
    <source>
        <dbReference type="ARBA" id="ARBA00022989"/>
    </source>
</evidence>
<keyword evidence="13" id="KW-0131">Cell cycle</keyword>
<dbReference type="EMBL" id="CP091244">
    <property type="protein sequence ID" value="UJS23043.1"/>
    <property type="molecule type" value="Genomic_DNA"/>
</dbReference>
<dbReference type="Proteomes" id="UP001054801">
    <property type="component" value="Chromosome"/>
</dbReference>
<feature type="domain" description="FtsK" evidence="18">
    <location>
        <begin position="494"/>
        <end position="707"/>
    </location>
</feature>
<keyword evidence="12 17" id="KW-0472">Membrane</keyword>
<keyword evidence="5" id="KW-0132">Cell division</keyword>
<evidence type="ECO:0000256" key="13">
    <source>
        <dbReference type="ARBA" id="ARBA00023306"/>
    </source>
</evidence>
<evidence type="ECO:0000313" key="20">
    <source>
        <dbReference type="Proteomes" id="UP001054801"/>
    </source>
</evidence>
<name>A0ABY3SV52_9GAMM</name>
<evidence type="ECO:0000256" key="9">
    <source>
        <dbReference type="ARBA" id="ARBA00022840"/>
    </source>
</evidence>
<dbReference type="Pfam" id="PF17854">
    <property type="entry name" value="FtsK_alpha"/>
    <property type="match status" value="1"/>
</dbReference>
<feature type="transmembrane region" description="Helical" evidence="17">
    <location>
        <begin position="12"/>
        <end position="36"/>
    </location>
</feature>
<dbReference type="InterPro" id="IPR027417">
    <property type="entry name" value="P-loop_NTPase"/>
</dbReference>
<dbReference type="InterPro" id="IPR041027">
    <property type="entry name" value="FtsK_alpha"/>
</dbReference>
<evidence type="ECO:0000256" key="4">
    <source>
        <dbReference type="ARBA" id="ARBA00022475"/>
    </source>
</evidence>
<comment type="similarity">
    <text evidence="2">Belongs to the FtsK/SpoIIIE/SftA family.</text>
</comment>
<dbReference type="Gene3D" id="3.30.980.40">
    <property type="match status" value="1"/>
</dbReference>
<dbReference type="SMART" id="SM00843">
    <property type="entry name" value="Ftsk_gamma"/>
    <property type="match status" value="1"/>
</dbReference>